<proteinExistence type="inferred from homology"/>
<dbReference type="NCBIfam" id="TIGR02937">
    <property type="entry name" value="sigma70-ECF"/>
    <property type="match status" value="1"/>
</dbReference>
<dbReference type="InterPro" id="IPR013249">
    <property type="entry name" value="RNA_pol_sigma70_r4_t2"/>
</dbReference>
<dbReference type="AlphaFoldDB" id="A0A9D7XRM1"/>
<dbReference type="InterPro" id="IPR039425">
    <property type="entry name" value="RNA_pol_sigma-70-like"/>
</dbReference>
<feature type="domain" description="RNA polymerase sigma factor 70 region 4 type 2" evidence="6">
    <location>
        <begin position="126"/>
        <end position="175"/>
    </location>
</feature>
<dbReference type="Gene3D" id="1.10.10.10">
    <property type="entry name" value="Winged helix-like DNA-binding domain superfamily/Winged helix DNA-binding domain"/>
    <property type="match status" value="1"/>
</dbReference>
<comment type="similarity">
    <text evidence="1">Belongs to the sigma-70 factor family. ECF subfamily.</text>
</comment>
<dbReference type="Proteomes" id="UP000808337">
    <property type="component" value="Unassembled WGS sequence"/>
</dbReference>
<dbReference type="GO" id="GO:0003677">
    <property type="term" value="F:DNA binding"/>
    <property type="evidence" value="ECO:0007669"/>
    <property type="project" value="InterPro"/>
</dbReference>
<evidence type="ECO:0000256" key="3">
    <source>
        <dbReference type="ARBA" id="ARBA00023082"/>
    </source>
</evidence>
<dbReference type="GO" id="GO:0006352">
    <property type="term" value="P:DNA-templated transcription initiation"/>
    <property type="evidence" value="ECO:0007669"/>
    <property type="project" value="InterPro"/>
</dbReference>
<name>A0A9D7XRM1_9BACT</name>
<dbReference type="SUPFAM" id="SSF88659">
    <property type="entry name" value="Sigma3 and sigma4 domains of RNA polymerase sigma factors"/>
    <property type="match status" value="1"/>
</dbReference>
<dbReference type="InterPro" id="IPR036388">
    <property type="entry name" value="WH-like_DNA-bd_sf"/>
</dbReference>
<dbReference type="SUPFAM" id="SSF88946">
    <property type="entry name" value="Sigma2 domain of RNA polymerase sigma factors"/>
    <property type="match status" value="1"/>
</dbReference>
<keyword evidence="2" id="KW-0805">Transcription regulation</keyword>
<evidence type="ECO:0000259" key="6">
    <source>
        <dbReference type="Pfam" id="PF08281"/>
    </source>
</evidence>
<evidence type="ECO:0000313" key="7">
    <source>
        <dbReference type="EMBL" id="MBK9981463.1"/>
    </source>
</evidence>
<feature type="domain" description="RNA polymerase sigma-70 region 2" evidence="5">
    <location>
        <begin position="22"/>
        <end position="89"/>
    </location>
</feature>
<dbReference type="PANTHER" id="PTHR43133:SF46">
    <property type="entry name" value="RNA POLYMERASE SIGMA-70 FACTOR ECF SUBFAMILY"/>
    <property type="match status" value="1"/>
</dbReference>
<evidence type="ECO:0000313" key="8">
    <source>
        <dbReference type="Proteomes" id="UP000808337"/>
    </source>
</evidence>
<dbReference type="InterPro" id="IPR013324">
    <property type="entry name" value="RNA_pol_sigma_r3/r4-like"/>
</dbReference>
<reference evidence="7 8" key="1">
    <citation type="submission" date="2020-10" db="EMBL/GenBank/DDBJ databases">
        <title>Connecting structure to function with the recovery of over 1000 high-quality activated sludge metagenome-assembled genomes encoding full-length rRNA genes using long-read sequencing.</title>
        <authorList>
            <person name="Singleton C.M."/>
            <person name="Petriglieri F."/>
            <person name="Kristensen J.M."/>
            <person name="Kirkegaard R.H."/>
            <person name="Michaelsen T.Y."/>
            <person name="Andersen M.H."/>
            <person name="Karst S.M."/>
            <person name="Dueholm M.S."/>
            <person name="Nielsen P.H."/>
            <person name="Albertsen M."/>
        </authorList>
    </citation>
    <scope>NUCLEOTIDE SEQUENCE [LARGE SCALE GENOMIC DNA]</scope>
    <source>
        <strain evidence="7">Ribe_18-Q3-R11-54_MAXAC.273</strain>
    </source>
</reference>
<dbReference type="InterPro" id="IPR014327">
    <property type="entry name" value="RNA_pol_sigma70_bacteroid"/>
</dbReference>
<comment type="caution">
    <text evidence="7">The sequence shown here is derived from an EMBL/GenBank/DDBJ whole genome shotgun (WGS) entry which is preliminary data.</text>
</comment>
<dbReference type="PANTHER" id="PTHR43133">
    <property type="entry name" value="RNA POLYMERASE ECF-TYPE SIGMA FACTO"/>
    <property type="match status" value="1"/>
</dbReference>
<dbReference type="Pfam" id="PF04542">
    <property type="entry name" value="Sigma70_r2"/>
    <property type="match status" value="1"/>
</dbReference>
<evidence type="ECO:0000256" key="1">
    <source>
        <dbReference type="ARBA" id="ARBA00010641"/>
    </source>
</evidence>
<keyword evidence="3" id="KW-0731">Sigma factor</keyword>
<evidence type="ECO:0000256" key="4">
    <source>
        <dbReference type="ARBA" id="ARBA00023163"/>
    </source>
</evidence>
<organism evidence="7 8">
    <name type="scientific">Candidatus Opimibacter skivensis</name>
    <dbReference type="NCBI Taxonomy" id="2982028"/>
    <lineage>
        <taxon>Bacteria</taxon>
        <taxon>Pseudomonadati</taxon>
        <taxon>Bacteroidota</taxon>
        <taxon>Saprospiria</taxon>
        <taxon>Saprospirales</taxon>
        <taxon>Saprospiraceae</taxon>
        <taxon>Candidatus Opimibacter</taxon>
    </lineage>
</organism>
<accession>A0A9D7XRM1</accession>
<dbReference type="CDD" id="cd06171">
    <property type="entry name" value="Sigma70_r4"/>
    <property type="match status" value="1"/>
</dbReference>
<dbReference type="NCBIfam" id="TIGR02985">
    <property type="entry name" value="Sig70_bacteroi1"/>
    <property type="match status" value="1"/>
</dbReference>
<dbReference type="Gene3D" id="1.10.1740.10">
    <property type="match status" value="1"/>
</dbReference>
<keyword evidence="4" id="KW-0804">Transcription</keyword>
<sequence length="189" mass="21799">MSIKEPEKSSVRLSQLGAFDQLFKKHYPFVCTVVNQYVGDKSKVEDIAQEIFTELWIKRDQISIHTSVPAYLRRMAATRALNYIRDTKKYNWDDLDTLPDKPAGSSFQSPEAIQRLEEEELQKSLQIAIEMLPEKCRIIFMLSRYDELSYAEIAQNLSISVKTVENQIGKALKYLRMSLSIGDKIDKSV</sequence>
<dbReference type="InterPro" id="IPR013325">
    <property type="entry name" value="RNA_pol_sigma_r2"/>
</dbReference>
<dbReference type="GO" id="GO:0016987">
    <property type="term" value="F:sigma factor activity"/>
    <property type="evidence" value="ECO:0007669"/>
    <property type="project" value="UniProtKB-KW"/>
</dbReference>
<dbReference type="InterPro" id="IPR007627">
    <property type="entry name" value="RNA_pol_sigma70_r2"/>
</dbReference>
<dbReference type="Pfam" id="PF08281">
    <property type="entry name" value="Sigma70_r4_2"/>
    <property type="match status" value="1"/>
</dbReference>
<evidence type="ECO:0000256" key="2">
    <source>
        <dbReference type="ARBA" id="ARBA00023015"/>
    </source>
</evidence>
<protein>
    <submittedName>
        <fullName evidence="7">RNA polymerase sigma-70 factor</fullName>
    </submittedName>
</protein>
<dbReference type="EMBL" id="JADKGY010000001">
    <property type="protein sequence ID" value="MBK9981463.1"/>
    <property type="molecule type" value="Genomic_DNA"/>
</dbReference>
<dbReference type="InterPro" id="IPR014284">
    <property type="entry name" value="RNA_pol_sigma-70_dom"/>
</dbReference>
<evidence type="ECO:0000259" key="5">
    <source>
        <dbReference type="Pfam" id="PF04542"/>
    </source>
</evidence>
<gene>
    <name evidence="7" type="ORF">IPP15_03385</name>
</gene>